<protein>
    <submittedName>
        <fullName evidence="1">Uncharacterized protein</fullName>
    </submittedName>
</protein>
<name>A0A7S2UU25_9STRA</name>
<proteinExistence type="predicted"/>
<sequence>MEFITSELGQSMLSENSLLQCSGEIASVPVVSMPTSLVIDAVLQDDDLRAHILHYVLEIPNGYKPKANFPWDLLRTGTAAFTACRSWRISFREVANRLRATWTCKLKDCSENCANHTLTTPNMPTMLDFPNFDRQNLEKSGDVLVFDGQHGALLVPSLDCSELLERLGIKKLTAVTVCVGVNSDAYNNGLGAGVLPSVEMNTGGSIERSYIYSGYLSRGLARAERKAIVKFHPGMSGGQLRLEGPGGFRNQNIAFTPLCWSEVLTGIEAGTQNGQDRLHQLEFYLSADGHNEVRLRTGGYQNLTFEKSWDCILFDGRHLPAVFCWKDLDHGGPLYVGPVKFLLHK</sequence>
<accession>A0A7S2UU25</accession>
<gene>
    <name evidence="1" type="ORF">FJAP1339_LOCUS311</name>
</gene>
<organism evidence="1">
    <name type="scientific">Fibrocapsa japonica</name>
    <dbReference type="NCBI Taxonomy" id="94617"/>
    <lineage>
        <taxon>Eukaryota</taxon>
        <taxon>Sar</taxon>
        <taxon>Stramenopiles</taxon>
        <taxon>Ochrophyta</taxon>
        <taxon>Raphidophyceae</taxon>
        <taxon>Chattonellales</taxon>
        <taxon>Chattonellaceae</taxon>
        <taxon>Fibrocapsa</taxon>
    </lineage>
</organism>
<dbReference type="AlphaFoldDB" id="A0A7S2UU25"/>
<evidence type="ECO:0000313" key="1">
    <source>
        <dbReference type="EMBL" id="CAD9857795.1"/>
    </source>
</evidence>
<reference evidence="1" key="1">
    <citation type="submission" date="2021-01" db="EMBL/GenBank/DDBJ databases">
        <authorList>
            <person name="Corre E."/>
            <person name="Pelletier E."/>
            <person name="Niang G."/>
            <person name="Scheremetjew M."/>
            <person name="Finn R."/>
            <person name="Kale V."/>
            <person name="Holt S."/>
            <person name="Cochrane G."/>
            <person name="Meng A."/>
            <person name="Brown T."/>
            <person name="Cohen L."/>
        </authorList>
    </citation>
    <scope>NUCLEOTIDE SEQUENCE</scope>
    <source>
        <strain evidence="1">CCMP1661</strain>
    </source>
</reference>
<dbReference type="EMBL" id="HBHR01000963">
    <property type="protein sequence ID" value="CAD9857795.1"/>
    <property type="molecule type" value="Transcribed_RNA"/>
</dbReference>